<dbReference type="AlphaFoldDB" id="A0A3S8RYX1"/>
<feature type="domain" description="Cytochrome c" evidence="9">
    <location>
        <begin position="41"/>
        <end position="116"/>
    </location>
</feature>
<dbReference type="GO" id="GO:0020037">
    <property type="term" value="F:heme binding"/>
    <property type="evidence" value="ECO:0007669"/>
    <property type="project" value="InterPro"/>
</dbReference>
<dbReference type="PANTHER" id="PTHR37823">
    <property type="entry name" value="CYTOCHROME C-553-LIKE"/>
    <property type="match status" value="1"/>
</dbReference>
<organism evidence="10 11">
    <name type="scientific">Paenibacillus lentus</name>
    <dbReference type="NCBI Taxonomy" id="1338368"/>
    <lineage>
        <taxon>Bacteria</taxon>
        <taxon>Bacillati</taxon>
        <taxon>Bacillota</taxon>
        <taxon>Bacilli</taxon>
        <taxon>Bacillales</taxon>
        <taxon>Paenibacillaceae</taxon>
        <taxon>Paenibacillus</taxon>
    </lineage>
</organism>
<dbReference type="SUPFAM" id="SSF46626">
    <property type="entry name" value="Cytochrome c"/>
    <property type="match status" value="1"/>
</dbReference>
<dbReference type="PROSITE" id="PS51007">
    <property type="entry name" value="CYTC"/>
    <property type="match status" value="1"/>
</dbReference>
<gene>
    <name evidence="10" type="ORF">EIM92_19695</name>
</gene>
<evidence type="ECO:0000256" key="6">
    <source>
        <dbReference type="PIRSR" id="PIRSR000025-1"/>
    </source>
</evidence>
<keyword evidence="11" id="KW-1185">Reference proteome</keyword>
<feature type="binding site" description="covalent" evidence="6">
    <location>
        <position position="54"/>
    </location>
    <ligand>
        <name>heme c</name>
        <dbReference type="ChEBI" id="CHEBI:61717"/>
    </ligand>
</feature>
<feature type="binding site" description="covalent" evidence="6">
    <location>
        <position position="57"/>
    </location>
    <ligand>
        <name>heme c</name>
        <dbReference type="ChEBI" id="CHEBI:61717"/>
    </ligand>
</feature>
<feature type="chain" id="PRO_5038645853" evidence="8">
    <location>
        <begin position="28"/>
        <end position="123"/>
    </location>
</feature>
<keyword evidence="4" id="KW-0249">Electron transport</keyword>
<dbReference type="InterPro" id="IPR012218">
    <property type="entry name" value="Cyt_c_BACSU-c550-type"/>
</dbReference>
<dbReference type="Gene3D" id="1.10.760.10">
    <property type="entry name" value="Cytochrome c-like domain"/>
    <property type="match status" value="1"/>
</dbReference>
<keyword evidence="3 7" id="KW-0479">Metal-binding</keyword>
<dbReference type="InterPro" id="IPR051811">
    <property type="entry name" value="Cytochrome_c550/c551-like"/>
</dbReference>
<dbReference type="GO" id="GO:0005506">
    <property type="term" value="F:iron ion binding"/>
    <property type="evidence" value="ECO:0007669"/>
    <property type="project" value="InterPro"/>
</dbReference>
<dbReference type="Proteomes" id="UP000273145">
    <property type="component" value="Chromosome"/>
</dbReference>
<dbReference type="GO" id="GO:0016020">
    <property type="term" value="C:membrane"/>
    <property type="evidence" value="ECO:0007669"/>
    <property type="project" value="InterPro"/>
</dbReference>
<dbReference type="GO" id="GO:0009055">
    <property type="term" value="F:electron transfer activity"/>
    <property type="evidence" value="ECO:0007669"/>
    <property type="project" value="InterPro"/>
</dbReference>
<protein>
    <submittedName>
        <fullName evidence="10">Cytochrome c</fullName>
    </submittedName>
</protein>
<dbReference type="Pfam" id="PF13442">
    <property type="entry name" value="Cytochrome_CBB3"/>
    <property type="match status" value="1"/>
</dbReference>
<evidence type="ECO:0000256" key="7">
    <source>
        <dbReference type="PIRSR" id="PIRSR000025-2"/>
    </source>
</evidence>
<evidence type="ECO:0000256" key="1">
    <source>
        <dbReference type="ARBA" id="ARBA00022448"/>
    </source>
</evidence>
<sequence length="123" mass="12947">MRTEARQLQLLLLVICLFAITACGQSATTDNSAASFEGGSANEAKAKLVYKQNCVGCHAADLSGRVGPNLQSIGSTLTKAEIYEAISSGREGMPPYDKRLEAEDIDALAAWLAAHTDSKGATE</sequence>
<dbReference type="EMBL" id="CP034248">
    <property type="protein sequence ID" value="AZK48120.1"/>
    <property type="molecule type" value="Genomic_DNA"/>
</dbReference>
<dbReference type="InterPro" id="IPR036909">
    <property type="entry name" value="Cyt_c-like_dom_sf"/>
</dbReference>
<dbReference type="PROSITE" id="PS51257">
    <property type="entry name" value="PROKAR_LIPOPROTEIN"/>
    <property type="match status" value="1"/>
</dbReference>
<dbReference type="PIRSF" id="PIRSF000025">
    <property type="entry name" value="Cytc_Bsub_c550"/>
    <property type="match status" value="1"/>
</dbReference>
<evidence type="ECO:0000313" key="11">
    <source>
        <dbReference type="Proteomes" id="UP000273145"/>
    </source>
</evidence>
<keyword evidence="1" id="KW-0813">Transport</keyword>
<keyword evidence="2 6" id="KW-0349">Heme</keyword>
<evidence type="ECO:0000259" key="9">
    <source>
        <dbReference type="PROSITE" id="PS51007"/>
    </source>
</evidence>
<feature type="binding site" description="axial binding residue" evidence="7">
    <location>
        <position position="93"/>
    </location>
    <ligand>
        <name>heme c</name>
        <dbReference type="ChEBI" id="CHEBI:61717"/>
    </ligand>
    <ligandPart>
        <name>Fe</name>
        <dbReference type="ChEBI" id="CHEBI:18248"/>
    </ligandPart>
</feature>
<keyword evidence="8" id="KW-0732">Signal</keyword>
<feature type="signal peptide" evidence="8">
    <location>
        <begin position="1"/>
        <end position="27"/>
    </location>
</feature>
<dbReference type="InterPro" id="IPR009056">
    <property type="entry name" value="Cyt_c-like_dom"/>
</dbReference>
<evidence type="ECO:0000256" key="8">
    <source>
        <dbReference type="SAM" id="SignalP"/>
    </source>
</evidence>
<evidence type="ECO:0000256" key="4">
    <source>
        <dbReference type="ARBA" id="ARBA00022982"/>
    </source>
</evidence>
<evidence type="ECO:0000256" key="2">
    <source>
        <dbReference type="ARBA" id="ARBA00022617"/>
    </source>
</evidence>
<evidence type="ECO:0000313" key="10">
    <source>
        <dbReference type="EMBL" id="AZK48120.1"/>
    </source>
</evidence>
<evidence type="ECO:0000256" key="5">
    <source>
        <dbReference type="ARBA" id="ARBA00023004"/>
    </source>
</evidence>
<name>A0A3S8RYX1_9BACL</name>
<accession>A0A3S8RYX1</accession>
<reference evidence="10 11" key="1">
    <citation type="submission" date="2018-11" db="EMBL/GenBank/DDBJ databases">
        <title>Genome sequencing of Paenibacillus lentus DSM25539(T).</title>
        <authorList>
            <person name="Kook J.-K."/>
            <person name="Park S.-N."/>
            <person name="Lim Y.K."/>
        </authorList>
    </citation>
    <scope>NUCLEOTIDE SEQUENCE [LARGE SCALE GENOMIC DNA]</scope>
    <source>
        <strain evidence="10 11">DSM 25539</strain>
    </source>
</reference>
<dbReference type="KEGG" id="plen:EIM92_19695"/>
<comment type="PTM">
    <text evidence="6">Binds 1 heme c group covalently per subunit.</text>
</comment>
<feature type="binding site" description="axial binding residue" evidence="7">
    <location>
        <position position="58"/>
    </location>
    <ligand>
        <name>heme c</name>
        <dbReference type="ChEBI" id="CHEBI:61717"/>
    </ligand>
    <ligandPart>
        <name>Fe</name>
        <dbReference type="ChEBI" id="CHEBI:18248"/>
    </ligandPart>
</feature>
<keyword evidence="5 7" id="KW-0408">Iron</keyword>
<dbReference type="PANTHER" id="PTHR37823:SF4">
    <property type="entry name" value="MENAQUINOL-CYTOCHROME C REDUCTASE CYTOCHROME B_C SUBUNIT"/>
    <property type="match status" value="1"/>
</dbReference>
<evidence type="ECO:0000256" key="3">
    <source>
        <dbReference type="ARBA" id="ARBA00022723"/>
    </source>
</evidence>
<proteinExistence type="predicted"/>
<dbReference type="RefSeq" id="WP_125084283.1">
    <property type="nucleotide sequence ID" value="NZ_CP034248.1"/>
</dbReference>
<dbReference type="OrthoDB" id="7933886at2"/>